<dbReference type="Proteomes" id="UP000010866">
    <property type="component" value="Chromosome"/>
</dbReference>
<dbReference type="EMBL" id="CP003362">
    <property type="protein sequence ID" value="AGB48308.1"/>
    <property type="molecule type" value="Genomic_DNA"/>
</dbReference>
<dbReference type="HOGENOM" id="CLU_181222_0_0_2"/>
<keyword evidence="1" id="KW-1133">Transmembrane helix</keyword>
<accession>L0KW86</accession>
<dbReference type="KEGG" id="mhz:Metho_0010"/>
<sequence length="89" mass="10139">MANIDNNRYHSKLHQDAGVIVLLLALLYFSELYMIYNIVSIIGASVPIPPLLIGLYVLFIILLLGIETLGCVGVYKSIKKHMFEFEYYD</sequence>
<feature type="transmembrane region" description="Helical" evidence="1">
    <location>
        <begin position="51"/>
        <end position="75"/>
    </location>
</feature>
<dbReference type="GeneID" id="14407709"/>
<reference evidence="3" key="1">
    <citation type="submission" date="2012-02" db="EMBL/GenBank/DDBJ databases">
        <title>Complete sequence of chromosome of Methanomethylovorans hollandica DSM 15978.</title>
        <authorList>
            <person name="Lucas S."/>
            <person name="Copeland A."/>
            <person name="Lapidus A."/>
            <person name="Glavina del Rio T."/>
            <person name="Dalin E."/>
            <person name="Tice H."/>
            <person name="Bruce D."/>
            <person name="Goodwin L."/>
            <person name="Pitluck S."/>
            <person name="Peters L."/>
            <person name="Mikhailova N."/>
            <person name="Held B."/>
            <person name="Kyrpides N."/>
            <person name="Mavromatis K."/>
            <person name="Ivanova N."/>
            <person name="Brettin T."/>
            <person name="Detter J.C."/>
            <person name="Han C."/>
            <person name="Larimer F."/>
            <person name="Land M."/>
            <person name="Hauser L."/>
            <person name="Markowitz V."/>
            <person name="Cheng J.-F."/>
            <person name="Hugenholtz P."/>
            <person name="Woyke T."/>
            <person name="Wu D."/>
            <person name="Spring S."/>
            <person name="Schroeder M."/>
            <person name="Brambilla E."/>
            <person name="Klenk H.-P."/>
            <person name="Eisen J.A."/>
        </authorList>
    </citation>
    <scope>NUCLEOTIDE SEQUENCE [LARGE SCALE GENOMIC DNA]</scope>
    <source>
        <strain evidence="3">DSM 15978 / NBRC 107637 / DMS1</strain>
    </source>
</reference>
<protein>
    <recommendedName>
        <fullName evidence="4">Monomethylamine permease</fullName>
    </recommendedName>
</protein>
<keyword evidence="3" id="KW-1185">Reference proteome</keyword>
<dbReference type="RefSeq" id="WP_015323479.1">
    <property type="nucleotide sequence ID" value="NC_019977.1"/>
</dbReference>
<keyword evidence="1" id="KW-0472">Membrane</keyword>
<dbReference type="STRING" id="867904.Metho_0010"/>
<feature type="transmembrane region" description="Helical" evidence="1">
    <location>
        <begin position="17"/>
        <end position="39"/>
    </location>
</feature>
<evidence type="ECO:0000313" key="2">
    <source>
        <dbReference type="EMBL" id="AGB48308.1"/>
    </source>
</evidence>
<evidence type="ECO:0000313" key="3">
    <source>
        <dbReference type="Proteomes" id="UP000010866"/>
    </source>
</evidence>
<organism evidence="2 3">
    <name type="scientific">Methanomethylovorans hollandica (strain DSM 15978 / NBRC 107637 / DMS1)</name>
    <dbReference type="NCBI Taxonomy" id="867904"/>
    <lineage>
        <taxon>Archaea</taxon>
        <taxon>Methanobacteriati</taxon>
        <taxon>Methanobacteriota</taxon>
        <taxon>Stenosarchaea group</taxon>
        <taxon>Methanomicrobia</taxon>
        <taxon>Methanosarcinales</taxon>
        <taxon>Methanosarcinaceae</taxon>
        <taxon>Methanomethylovorans</taxon>
    </lineage>
</organism>
<name>L0KW86_METHD</name>
<proteinExistence type="predicted"/>
<keyword evidence="1" id="KW-0812">Transmembrane</keyword>
<dbReference type="AlphaFoldDB" id="L0KW86"/>
<gene>
    <name evidence="2" type="ordered locus">Metho_0010</name>
</gene>
<evidence type="ECO:0008006" key="4">
    <source>
        <dbReference type="Google" id="ProtNLM"/>
    </source>
</evidence>
<evidence type="ECO:0000256" key="1">
    <source>
        <dbReference type="SAM" id="Phobius"/>
    </source>
</evidence>